<protein>
    <submittedName>
        <fullName evidence="1">Uncharacterized protein</fullName>
    </submittedName>
</protein>
<comment type="caution">
    <text evidence="1">The sequence shown here is derived from an EMBL/GenBank/DDBJ whole genome shotgun (WGS) entry which is preliminary data.</text>
</comment>
<dbReference type="EMBL" id="LIDT01000006">
    <property type="protein sequence ID" value="OCR36060.1"/>
    <property type="molecule type" value="Genomic_DNA"/>
</dbReference>
<dbReference type="AlphaFoldDB" id="A0A853Q3H3"/>
<sequence length="54" mass="6387">MLPTNVAQFLINRGFSSFRKGETRVETYFSTFIETCIHHLFEALQKISDIKEYE</sequence>
<accession>A0A853Q3H3</accession>
<proteinExistence type="predicted"/>
<evidence type="ECO:0000313" key="2">
    <source>
        <dbReference type="Proteomes" id="UP000093197"/>
    </source>
</evidence>
<reference evidence="1 2" key="1">
    <citation type="journal article" date="2016" name="PLoS ONE">
        <title>Genomic Diversity of Enterotoxigenic Strains of Bacteroides fragilis.</title>
        <authorList>
            <person name="Pierce J.V."/>
            <person name="Bernstein H.D."/>
        </authorList>
    </citation>
    <scope>NUCLEOTIDE SEQUENCE [LARGE SCALE GENOMIC DNA]</scope>
    <source>
        <strain evidence="1 2">20793-3</strain>
    </source>
</reference>
<gene>
    <name evidence="1" type="ORF">AC094_03750</name>
</gene>
<organism evidence="1 2">
    <name type="scientific">Bacteroides fragilis</name>
    <dbReference type="NCBI Taxonomy" id="817"/>
    <lineage>
        <taxon>Bacteria</taxon>
        <taxon>Pseudomonadati</taxon>
        <taxon>Bacteroidota</taxon>
        <taxon>Bacteroidia</taxon>
        <taxon>Bacteroidales</taxon>
        <taxon>Bacteroidaceae</taxon>
        <taxon>Bacteroides</taxon>
    </lineage>
</organism>
<name>A0A853Q3H3_BACFG</name>
<dbReference type="Proteomes" id="UP000093197">
    <property type="component" value="Unassembled WGS sequence"/>
</dbReference>
<evidence type="ECO:0000313" key="1">
    <source>
        <dbReference type="EMBL" id="OCR36060.1"/>
    </source>
</evidence>